<gene>
    <name evidence="2" type="ORF">SPRG_11088</name>
</gene>
<evidence type="ECO:0000256" key="1">
    <source>
        <dbReference type="SAM" id="SignalP"/>
    </source>
</evidence>
<dbReference type="RefSeq" id="XP_012205623.1">
    <property type="nucleotide sequence ID" value="XM_012350233.1"/>
</dbReference>
<accession>A0A067C3E1</accession>
<dbReference type="AlphaFoldDB" id="A0A067C3E1"/>
<evidence type="ECO:0000313" key="2">
    <source>
        <dbReference type="EMBL" id="KDO23640.1"/>
    </source>
</evidence>
<feature type="chain" id="PRO_5001637354" description="F-box domain-containing protein" evidence="1">
    <location>
        <begin position="28"/>
        <end position="296"/>
    </location>
</feature>
<evidence type="ECO:0000313" key="3">
    <source>
        <dbReference type="Proteomes" id="UP000030745"/>
    </source>
</evidence>
<organism evidence="2 3">
    <name type="scientific">Saprolegnia parasitica (strain CBS 223.65)</name>
    <dbReference type="NCBI Taxonomy" id="695850"/>
    <lineage>
        <taxon>Eukaryota</taxon>
        <taxon>Sar</taxon>
        <taxon>Stramenopiles</taxon>
        <taxon>Oomycota</taxon>
        <taxon>Saprolegniomycetes</taxon>
        <taxon>Saprolegniales</taxon>
        <taxon>Saprolegniaceae</taxon>
        <taxon>Saprolegnia</taxon>
    </lineage>
</organism>
<dbReference type="VEuPathDB" id="FungiDB:SPRG_11088"/>
<evidence type="ECO:0008006" key="4">
    <source>
        <dbReference type="Google" id="ProtNLM"/>
    </source>
</evidence>
<protein>
    <recommendedName>
        <fullName evidence="4">F-box domain-containing protein</fullName>
    </recommendedName>
</protein>
<reference evidence="2 3" key="1">
    <citation type="journal article" date="2013" name="PLoS Genet.">
        <title>Distinctive expansion of potential virulence genes in the genome of the oomycete fish pathogen Saprolegnia parasitica.</title>
        <authorList>
            <person name="Jiang R.H."/>
            <person name="de Bruijn I."/>
            <person name="Haas B.J."/>
            <person name="Belmonte R."/>
            <person name="Lobach L."/>
            <person name="Christie J."/>
            <person name="van den Ackerveken G."/>
            <person name="Bottin A."/>
            <person name="Bulone V."/>
            <person name="Diaz-Moreno S.M."/>
            <person name="Dumas B."/>
            <person name="Fan L."/>
            <person name="Gaulin E."/>
            <person name="Govers F."/>
            <person name="Grenville-Briggs L.J."/>
            <person name="Horner N.R."/>
            <person name="Levin J.Z."/>
            <person name="Mammella M."/>
            <person name="Meijer H.J."/>
            <person name="Morris P."/>
            <person name="Nusbaum C."/>
            <person name="Oome S."/>
            <person name="Phillips A.J."/>
            <person name="van Rooyen D."/>
            <person name="Rzeszutek E."/>
            <person name="Saraiva M."/>
            <person name="Secombes C.J."/>
            <person name="Seidl M.F."/>
            <person name="Snel B."/>
            <person name="Stassen J.H."/>
            <person name="Sykes S."/>
            <person name="Tripathy S."/>
            <person name="van den Berg H."/>
            <person name="Vega-Arreguin J.C."/>
            <person name="Wawra S."/>
            <person name="Young S.K."/>
            <person name="Zeng Q."/>
            <person name="Dieguez-Uribeondo J."/>
            <person name="Russ C."/>
            <person name="Tyler B.M."/>
            <person name="van West P."/>
        </authorList>
    </citation>
    <scope>NUCLEOTIDE SEQUENCE [LARGE SCALE GENOMIC DNA]</scope>
    <source>
        <strain evidence="2 3">CBS 223.65</strain>
    </source>
</reference>
<keyword evidence="3" id="KW-1185">Reference proteome</keyword>
<name>A0A067C3E1_SAPPC</name>
<dbReference type="KEGG" id="spar:SPRG_11088"/>
<feature type="signal peptide" evidence="1">
    <location>
        <begin position="1"/>
        <end position="27"/>
    </location>
</feature>
<dbReference type="GeneID" id="24133157"/>
<proteinExistence type="predicted"/>
<sequence length="296" mass="31988">MSGTERPARRPTVALLTVLNLDIAVTAIVQCIPAAKDVNAFLAALPADARTPTLAALQELLRDPVAVVRPKRFGLRRFKRTKEFAELLWPVLQLNELTFAGAALAVDAMSVFAAVTYLHNSYYDATRPSMDSLLRRCTRLTSVNVGSKVSVLDAVTTPAHRVSSLTLAMEDATRDAETATCLMRWLGSGHAQHLEFSCASLAMAPVVMELSVLSSLDVSFEFSGLVALLVGVAPAFTRLTSLRISHHQASASLAVSELLTRFHAVPLLSLRVEGFDHDDTAITPNDQDTTYAKSLS</sequence>
<dbReference type="EMBL" id="KK583251">
    <property type="protein sequence ID" value="KDO23640.1"/>
    <property type="molecule type" value="Genomic_DNA"/>
</dbReference>
<keyword evidence="1" id="KW-0732">Signal</keyword>
<dbReference type="Proteomes" id="UP000030745">
    <property type="component" value="Unassembled WGS sequence"/>
</dbReference>